<feature type="transmembrane region" description="Helical" evidence="5">
    <location>
        <begin position="42"/>
        <end position="72"/>
    </location>
</feature>
<feature type="transmembrane region" description="Helical" evidence="5">
    <location>
        <begin position="12"/>
        <end position="30"/>
    </location>
</feature>
<dbReference type="GO" id="GO:0016020">
    <property type="term" value="C:membrane"/>
    <property type="evidence" value="ECO:0007669"/>
    <property type="project" value="UniProtKB-SubCell"/>
</dbReference>
<keyword evidence="4 5" id="KW-0472">Membrane</keyword>
<reference evidence="7" key="1">
    <citation type="submission" date="2020-10" db="EMBL/GenBank/DDBJ databases">
        <authorList>
            <person name="Lu T."/>
            <person name="Wang Q."/>
            <person name="Han X."/>
        </authorList>
    </citation>
    <scope>NUCLEOTIDE SEQUENCE</scope>
    <source>
        <strain evidence="7">WQ 117</strain>
    </source>
</reference>
<dbReference type="GO" id="GO:0016874">
    <property type="term" value="F:ligase activity"/>
    <property type="evidence" value="ECO:0007669"/>
    <property type="project" value="UniProtKB-KW"/>
</dbReference>
<comment type="caution">
    <text evidence="7">The sequence shown here is derived from an EMBL/GenBank/DDBJ whole genome shotgun (WGS) entry which is preliminary data.</text>
</comment>
<sequence>MVDILKIHRPYLGFYVLLNIILSFDLIMNSKLKMYKYIYSSILVFFATFLILITARLSIISFVIIALIYILFYLKLNIFKKVTLGFTSCIAFMLLLSYNPNIQERLNHNNIELLVDHEPRFVIWESINTIRNNEDFNTIIGYGNYNLIEDYLVINYEKSIEKIEKRNYYLNERFNTHSQYFDYFLFGGFPALILFTAFCIISLWMTKRYFTPFAIIVSFILFFSVENVFHRQLGCYLFILYYFLSLKRTEKIVV</sequence>
<dbReference type="AlphaFoldDB" id="A0A8J7K4Q4"/>
<evidence type="ECO:0000256" key="1">
    <source>
        <dbReference type="ARBA" id="ARBA00004141"/>
    </source>
</evidence>
<proteinExistence type="predicted"/>
<keyword evidence="2 5" id="KW-0812">Transmembrane</keyword>
<dbReference type="RefSeq" id="WP_194183246.1">
    <property type="nucleotide sequence ID" value="NZ_JADGIK010000006.1"/>
</dbReference>
<feature type="transmembrane region" description="Helical" evidence="5">
    <location>
        <begin position="78"/>
        <end position="98"/>
    </location>
</feature>
<keyword evidence="8" id="KW-1185">Reference proteome</keyword>
<dbReference type="EMBL" id="JADGIK010000006">
    <property type="protein sequence ID" value="MBF0597698.1"/>
    <property type="molecule type" value="Genomic_DNA"/>
</dbReference>
<name>A0A8J7K4Q4_9FLAO</name>
<evidence type="ECO:0000313" key="7">
    <source>
        <dbReference type="EMBL" id="MBF0597698.1"/>
    </source>
</evidence>
<keyword evidence="7" id="KW-0436">Ligase</keyword>
<feature type="transmembrane region" description="Helical" evidence="5">
    <location>
        <begin position="183"/>
        <end position="204"/>
    </location>
</feature>
<organism evidence="7 8">
    <name type="scientific">Faecalibacter rhinopitheci</name>
    <dbReference type="NCBI Taxonomy" id="2779678"/>
    <lineage>
        <taxon>Bacteria</taxon>
        <taxon>Pseudomonadati</taxon>
        <taxon>Bacteroidota</taxon>
        <taxon>Flavobacteriia</taxon>
        <taxon>Flavobacteriales</taxon>
        <taxon>Weeksellaceae</taxon>
        <taxon>Faecalibacter</taxon>
    </lineage>
</organism>
<evidence type="ECO:0000313" key="8">
    <source>
        <dbReference type="Proteomes" id="UP000608754"/>
    </source>
</evidence>
<keyword evidence="3 5" id="KW-1133">Transmembrane helix</keyword>
<accession>A0A8J7K4Q4</accession>
<gene>
    <name evidence="7" type="ORF">IM532_09600</name>
</gene>
<feature type="transmembrane region" description="Helical" evidence="5">
    <location>
        <begin position="210"/>
        <end position="229"/>
    </location>
</feature>
<protein>
    <submittedName>
        <fullName evidence="7">O-antigen ligase family protein</fullName>
    </submittedName>
</protein>
<dbReference type="Pfam" id="PF04932">
    <property type="entry name" value="Wzy_C"/>
    <property type="match status" value="1"/>
</dbReference>
<evidence type="ECO:0000256" key="5">
    <source>
        <dbReference type="SAM" id="Phobius"/>
    </source>
</evidence>
<evidence type="ECO:0000256" key="4">
    <source>
        <dbReference type="ARBA" id="ARBA00023136"/>
    </source>
</evidence>
<evidence type="ECO:0000256" key="2">
    <source>
        <dbReference type="ARBA" id="ARBA00022692"/>
    </source>
</evidence>
<evidence type="ECO:0000259" key="6">
    <source>
        <dbReference type="Pfam" id="PF04932"/>
    </source>
</evidence>
<dbReference type="Proteomes" id="UP000608754">
    <property type="component" value="Unassembled WGS sequence"/>
</dbReference>
<dbReference type="InterPro" id="IPR007016">
    <property type="entry name" value="O-antigen_ligase-rel_domated"/>
</dbReference>
<comment type="subcellular location">
    <subcellularLocation>
        <location evidence="1">Membrane</location>
        <topology evidence="1">Multi-pass membrane protein</topology>
    </subcellularLocation>
</comment>
<feature type="domain" description="O-antigen ligase-related" evidence="6">
    <location>
        <begin position="43"/>
        <end position="195"/>
    </location>
</feature>
<evidence type="ECO:0000256" key="3">
    <source>
        <dbReference type="ARBA" id="ARBA00022989"/>
    </source>
</evidence>